<comment type="caution">
    <text evidence="1">The sequence shown here is derived from an EMBL/GenBank/DDBJ whole genome shotgun (WGS) entry which is preliminary data.</text>
</comment>
<reference evidence="1 2" key="1">
    <citation type="submission" date="2019-10" db="EMBL/GenBank/DDBJ databases">
        <title>Cognatihalovulum marinum gen. nov. sp. nov., a new member of the family Rhodobacteraceae isolated from deep seawater of the Northwest Indian Ocean.</title>
        <authorList>
            <person name="Ruan C."/>
            <person name="Wang J."/>
            <person name="Zheng X."/>
            <person name="Song L."/>
            <person name="Zhu Y."/>
            <person name="Huang Y."/>
            <person name="Lu Z."/>
            <person name="Du W."/>
            <person name="Huang L."/>
            <person name="Dai X."/>
        </authorList>
    </citation>
    <scope>NUCLEOTIDE SEQUENCE [LARGE SCALE GENOMIC DNA]</scope>
    <source>
        <strain evidence="1 2">2CG4</strain>
    </source>
</reference>
<organism evidence="1 2">
    <name type="scientific">Halovulum marinum</name>
    <dbReference type="NCBI Taxonomy" id="2662447"/>
    <lineage>
        <taxon>Bacteria</taxon>
        <taxon>Pseudomonadati</taxon>
        <taxon>Pseudomonadota</taxon>
        <taxon>Alphaproteobacteria</taxon>
        <taxon>Rhodobacterales</taxon>
        <taxon>Paracoccaceae</taxon>
        <taxon>Halovulum</taxon>
    </lineage>
</organism>
<gene>
    <name evidence="1" type="ORF">GE300_07600</name>
</gene>
<dbReference type="SUPFAM" id="SSF47226">
    <property type="entry name" value="Histidine-containing phosphotransfer domain, HPT domain"/>
    <property type="match status" value="1"/>
</dbReference>
<dbReference type="AlphaFoldDB" id="A0A6L5YZ32"/>
<accession>A0A6L5YZ32</accession>
<dbReference type="GO" id="GO:0000160">
    <property type="term" value="P:phosphorelay signal transduction system"/>
    <property type="evidence" value="ECO:0007669"/>
    <property type="project" value="InterPro"/>
</dbReference>
<dbReference type="InterPro" id="IPR036641">
    <property type="entry name" value="HPT_dom_sf"/>
</dbReference>
<proteinExistence type="predicted"/>
<keyword evidence="2" id="KW-1185">Reference proteome</keyword>
<dbReference type="Gene3D" id="1.20.120.160">
    <property type="entry name" value="HPT domain"/>
    <property type="match status" value="1"/>
</dbReference>
<evidence type="ECO:0000313" key="2">
    <source>
        <dbReference type="Proteomes" id="UP000474957"/>
    </source>
</evidence>
<dbReference type="Proteomes" id="UP000474957">
    <property type="component" value="Unassembled WGS sequence"/>
</dbReference>
<name>A0A6L5YZ32_9RHOB</name>
<dbReference type="EMBL" id="WIND01000004">
    <property type="protein sequence ID" value="MSU89478.1"/>
    <property type="molecule type" value="Genomic_DNA"/>
</dbReference>
<protein>
    <recommendedName>
        <fullName evidence="3">Hpt domain-containing protein</fullName>
    </recommendedName>
</protein>
<evidence type="ECO:0008006" key="3">
    <source>
        <dbReference type="Google" id="ProtNLM"/>
    </source>
</evidence>
<evidence type="ECO:0000313" key="1">
    <source>
        <dbReference type="EMBL" id="MSU89478.1"/>
    </source>
</evidence>
<sequence length="127" mass="13045">MAQVLALPTAETGRLDPRVLNRLRASMGADRCRQVLADAAFEITDRLIRFDRAAATGDATAAARLARGVAAMADGIGAVELAAAARAAADSHRRGCAVARAATAQRLSRCGDAMMDDLLGAALAADP</sequence>
<dbReference type="RefSeq" id="WP_154445958.1">
    <property type="nucleotide sequence ID" value="NZ_WIND01000004.1"/>
</dbReference>